<evidence type="ECO:0000313" key="1">
    <source>
        <dbReference type="EMBL" id="GEU33030.1"/>
    </source>
</evidence>
<sequence length="542" mass="61513">MAVGEIDNLTMEQYLALTRGNQASGVVKPEIRGNVNFEIKSQFMRELREDTFFRNKNDDAHEHVERVLNIVNLFNIPSVSHDVVILRVFLITLTGAAKRWVDRLPSRTIDSWISLKRPLSKGAMNYQFLKSQGLIPSMTPVQALTMIQTMADNSQKWRDGSSSRKIKSSSNSKGIVAIVNKLENLEDPEECGEDKANTILAVIHDKLNNDSFNNTSKDEDDLEGILDYLKRRSYDGFIDLDGEAYNKRMCRLLGMTYEEPTPILIEKAKVTRYTVGPGETYTKVNVLGVEKLPRTRDNVAAMRAKLMKKWPKKEITKQRRSIRSLYKKVDFEVPLTRIHKAVRPQWLCIDASVVTTFDWWLHDEELEVLCWIRDSNVEYRSNGIEHGFLSQKGSGGRGVKENSDVVPFIKAVKDMVMVSSSVMEEPVDATMNTNRLSLMLTRNQEECPKNAGLGVAKNLKKPCQATRGVPVVLKVGFKPAKEYRLVSKKPTANTSGNKKKGVDLTKEVRIVLNFTKISQKPGKFNTRIKTRSKPDQEAVFQE</sequence>
<comment type="caution">
    <text evidence="1">The sequence shown here is derived from an EMBL/GenBank/DDBJ whole genome shotgun (WGS) entry which is preliminary data.</text>
</comment>
<name>A0A6L2J8M6_TANCI</name>
<dbReference type="AlphaFoldDB" id="A0A6L2J8M6"/>
<protein>
    <recommendedName>
        <fullName evidence="2">Reverse transcriptase domain-containing protein</fullName>
    </recommendedName>
</protein>
<organism evidence="1">
    <name type="scientific">Tanacetum cinerariifolium</name>
    <name type="common">Dalmatian daisy</name>
    <name type="synonym">Chrysanthemum cinerariifolium</name>
    <dbReference type="NCBI Taxonomy" id="118510"/>
    <lineage>
        <taxon>Eukaryota</taxon>
        <taxon>Viridiplantae</taxon>
        <taxon>Streptophyta</taxon>
        <taxon>Embryophyta</taxon>
        <taxon>Tracheophyta</taxon>
        <taxon>Spermatophyta</taxon>
        <taxon>Magnoliopsida</taxon>
        <taxon>eudicotyledons</taxon>
        <taxon>Gunneridae</taxon>
        <taxon>Pentapetalae</taxon>
        <taxon>asterids</taxon>
        <taxon>campanulids</taxon>
        <taxon>Asterales</taxon>
        <taxon>Asteraceae</taxon>
        <taxon>Asteroideae</taxon>
        <taxon>Anthemideae</taxon>
        <taxon>Anthemidinae</taxon>
        <taxon>Tanacetum</taxon>
    </lineage>
</organism>
<gene>
    <name evidence="1" type="ORF">Tci_005008</name>
</gene>
<proteinExistence type="predicted"/>
<reference evidence="1" key="1">
    <citation type="journal article" date="2019" name="Sci. Rep.">
        <title>Draft genome of Tanacetum cinerariifolium, the natural source of mosquito coil.</title>
        <authorList>
            <person name="Yamashiro T."/>
            <person name="Shiraishi A."/>
            <person name="Satake H."/>
            <person name="Nakayama K."/>
        </authorList>
    </citation>
    <scope>NUCLEOTIDE SEQUENCE</scope>
</reference>
<evidence type="ECO:0008006" key="2">
    <source>
        <dbReference type="Google" id="ProtNLM"/>
    </source>
</evidence>
<accession>A0A6L2J8M6</accession>
<dbReference type="EMBL" id="BKCJ010000419">
    <property type="protein sequence ID" value="GEU33030.1"/>
    <property type="molecule type" value="Genomic_DNA"/>
</dbReference>